<evidence type="ECO:0000313" key="1">
    <source>
        <dbReference type="EMBL" id="KIK44865.1"/>
    </source>
</evidence>
<evidence type="ECO:0000313" key="2">
    <source>
        <dbReference type="Proteomes" id="UP000054485"/>
    </source>
</evidence>
<protein>
    <submittedName>
        <fullName evidence="1">Uncharacterized protein</fullName>
    </submittedName>
</protein>
<dbReference type="InParanoid" id="A0A0D0A462"/>
<dbReference type="EMBL" id="KN835182">
    <property type="protein sequence ID" value="KIK44865.1"/>
    <property type="molecule type" value="Genomic_DNA"/>
</dbReference>
<sequence>MATTQAGSQRRPRLAHECAAGEIFGRAPIYDAIFSCISPRTLVRTGRSCRAAYAAYRDFSHRAYNIHRHLSRFLSEPLDFRSLQARTGTLIAGSNALQFLDRTFYPKSDMDLYVHPGHVREVFDYLVEREGYKFKPDSTQPKDYRKIVSDDWDGTQIRDEPLAHDELLLYYQIRGVESVFSIEKHGPDGLLKIQLIACETSPFDAIINFHSTCVMNFIAFDAAYSLYPVGTFEKRDTLSVWRARPLHDLAVVIKYGERGFAWISTLPASTSPQSSPFHPFTDRTVGDRYTWRLPLDTHGVALRSQMNPSSSIFQCDPVIYNGWALERVQYGMGTVYKTIKSSVFRYNYTTTNYKLNFKLWLFAIEQGFLSRILMERKLLDKEGWPWFDAELASSWETFKHDFLSFIRRDST</sequence>
<dbReference type="STRING" id="930992.A0A0D0A462"/>
<name>A0A0D0A462_9AGAM</name>
<dbReference type="HOGENOM" id="CLU_036419_2_1_1"/>
<reference evidence="1 2" key="1">
    <citation type="submission" date="2014-04" db="EMBL/GenBank/DDBJ databases">
        <authorList>
            <consortium name="DOE Joint Genome Institute"/>
            <person name="Kuo A."/>
            <person name="Ruytinx J."/>
            <person name="Rineau F."/>
            <person name="Colpaert J."/>
            <person name="Kohler A."/>
            <person name="Nagy L.G."/>
            <person name="Floudas D."/>
            <person name="Copeland A."/>
            <person name="Barry K.W."/>
            <person name="Cichocki N."/>
            <person name="Veneault-Fourrey C."/>
            <person name="LaButti K."/>
            <person name="Lindquist E.A."/>
            <person name="Lipzen A."/>
            <person name="Lundell T."/>
            <person name="Morin E."/>
            <person name="Murat C."/>
            <person name="Sun H."/>
            <person name="Tunlid A."/>
            <person name="Henrissat B."/>
            <person name="Grigoriev I.V."/>
            <person name="Hibbett D.S."/>
            <person name="Martin F."/>
            <person name="Nordberg H.P."/>
            <person name="Cantor M.N."/>
            <person name="Hua S.X."/>
        </authorList>
    </citation>
    <scope>NUCLEOTIDE SEQUENCE [LARGE SCALE GENOMIC DNA]</scope>
    <source>
        <strain evidence="1 2">UH-Slu-Lm8-n1</strain>
    </source>
</reference>
<organism evidence="1 2">
    <name type="scientific">Suillus luteus UH-Slu-Lm8-n1</name>
    <dbReference type="NCBI Taxonomy" id="930992"/>
    <lineage>
        <taxon>Eukaryota</taxon>
        <taxon>Fungi</taxon>
        <taxon>Dikarya</taxon>
        <taxon>Basidiomycota</taxon>
        <taxon>Agaricomycotina</taxon>
        <taxon>Agaricomycetes</taxon>
        <taxon>Agaricomycetidae</taxon>
        <taxon>Boletales</taxon>
        <taxon>Suillineae</taxon>
        <taxon>Suillaceae</taxon>
        <taxon>Suillus</taxon>
    </lineage>
</organism>
<reference evidence="2" key="2">
    <citation type="submission" date="2015-01" db="EMBL/GenBank/DDBJ databases">
        <title>Evolutionary Origins and Diversification of the Mycorrhizal Mutualists.</title>
        <authorList>
            <consortium name="DOE Joint Genome Institute"/>
            <consortium name="Mycorrhizal Genomics Consortium"/>
            <person name="Kohler A."/>
            <person name="Kuo A."/>
            <person name="Nagy L.G."/>
            <person name="Floudas D."/>
            <person name="Copeland A."/>
            <person name="Barry K.W."/>
            <person name="Cichocki N."/>
            <person name="Veneault-Fourrey C."/>
            <person name="LaButti K."/>
            <person name="Lindquist E.A."/>
            <person name="Lipzen A."/>
            <person name="Lundell T."/>
            <person name="Morin E."/>
            <person name="Murat C."/>
            <person name="Riley R."/>
            <person name="Ohm R."/>
            <person name="Sun H."/>
            <person name="Tunlid A."/>
            <person name="Henrissat B."/>
            <person name="Grigoriev I.V."/>
            <person name="Hibbett D.S."/>
            <person name="Martin F."/>
        </authorList>
    </citation>
    <scope>NUCLEOTIDE SEQUENCE [LARGE SCALE GENOMIC DNA]</scope>
    <source>
        <strain evidence="2">UH-Slu-Lm8-n1</strain>
    </source>
</reference>
<dbReference type="AlphaFoldDB" id="A0A0D0A462"/>
<gene>
    <name evidence="1" type="ORF">CY34DRAFT_802215</name>
</gene>
<accession>A0A0D0A462</accession>
<dbReference type="OrthoDB" id="3041043at2759"/>
<keyword evidence="2" id="KW-1185">Reference proteome</keyword>
<dbReference type="Proteomes" id="UP000054485">
    <property type="component" value="Unassembled WGS sequence"/>
</dbReference>
<proteinExistence type="predicted"/>